<accession>A0A4U1Z0F1</accession>
<dbReference type="AlphaFoldDB" id="A0A4U1Z0F1"/>
<reference evidence="1 2" key="1">
    <citation type="submission" date="2019-04" db="EMBL/GenBank/DDBJ databases">
        <title>A reverse ecology approach based on a biological definition of microbial populations.</title>
        <authorList>
            <person name="Arevalo P."/>
            <person name="Vaninsberghe D."/>
            <person name="Elsherbini J."/>
            <person name="Gore J."/>
            <person name="Polz M."/>
        </authorList>
    </citation>
    <scope>NUCLEOTIDE SEQUENCE [LARGE SCALE GENOMIC DNA]</scope>
    <source>
        <strain evidence="1 2">10N.261.46.E4</strain>
    </source>
</reference>
<evidence type="ECO:0008006" key="3">
    <source>
        <dbReference type="Google" id="ProtNLM"/>
    </source>
</evidence>
<sequence>MEQTEQLDQIEIEELEQHDESEELALLAELGEEDFDPSQSEQKTDAKQAALLAGEATASAVLGVTEQMLKQFGHQEFAFDAEQAQSVASAAAPLFVKYGGELPPWLAHYKEELSFVIAAGALGFTSFNQIRTLKAIDEAKEVNPQETESEGKEEVQ</sequence>
<comment type="caution">
    <text evidence="1">The sequence shown here is derived from an EMBL/GenBank/DDBJ whole genome shotgun (WGS) entry which is preliminary data.</text>
</comment>
<gene>
    <name evidence="1" type="ORF">FCV52_04615</name>
</gene>
<evidence type="ECO:0000313" key="1">
    <source>
        <dbReference type="EMBL" id="TKF27504.1"/>
    </source>
</evidence>
<evidence type="ECO:0000313" key="2">
    <source>
        <dbReference type="Proteomes" id="UP000305234"/>
    </source>
</evidence>
<dbReference type="EMBL" id="SYUW01000013">
    <property type="protein sequence ID" value="TKF27504.1"/>
    <property type="molecule type" value="Genomic_DNA"/>
</dbReference>
<dbReference type="Proteomes" id="UP000305234">
    <property type="component" value="Unassembled WGS sequence"/>
</dbReference>
<protein>
    <recommendedName>
        <fullName evidence="3">BCTnown</fullName>
    </recommendedName>
</protein>
<name>A0A4U1Z0F1_9VIBR</name>
<organism evidence="1 2">
    <name type="scientific">Vibrio kanaloae</name>
    <dbReference type="NCBI Taxonomy" id="170673"/>
    <lineage>
        <taxon>Bacteria</taxon>
        <taxon>Pseudomonadati</taxon>
        <taxon>Pseudomonadota</taxon>
        <taxon>Gammaproteobacteria</taxon>
        <taxon>Vibrionales</taxon>
        <taxon>Vibrionaceae</taxon>
        <taxon>Vibrio</taxon>
    </lineage>
</organism>
<proteinExistence type="predicted"/>
<dbReference type="RefSeq" id="WP_102313225.1">
    <property type="nucleotide sequence ID" value="NZ_SYUW01000013.1"/>
</dbReference>